<feature type="non-terminal residue" evidence="1">
    <location>
        <position position="199"/>
    </location>
</feature>
<comment type="caution">
    <text evidence="1">The sequence shown here is derived from an EMBL/GenBank/DDBJ whole genome shotgun (WGS) entry which is preliminary data.</text>
</comment>
<gene>
    <name evidence="1" type="ORF">HK12_13695</name>
</gene>
<dbReference type="EMBL" id="JOMO01000073">
    <property type="protein sequence ID" value="OUI79563.1"/>
    <property type="molecule type" value="Genomic_DNA"/>
</dbReference>
<name>A0A251ZY32_9PROT</name>
<evidence type="ECO:0000313" key="2">
    <source>
        <dbReference type="Proteomes" id="UP000194639"/>
    </source>
</evidence>
<evidence type="ECO:0000313" key="1">
    <source>
        <dbReference type="EMBL" id="OUI79563.1"/>
    </source>
</evidence>
<organism evidence="1 2">
    <name type="scientific">Acetobacter orientalis</name>
    <dbReference type="NCBI Taxonomy" id="146474"/>
    <lineage>
        <taxon>Bacteria</taxon>
        <taxon>Pseudomonadati</taxon>
        <taxon>Pseudomonadota</taxon>
        <taxon>Alphaproteobacteria</taxon>
        <taxon>Acetobacterales</taxon>
        <taxon>Acetobacteraceae</taxon>
        <taxon>Acetobacter</taxon>
    </lineage>
</organism>
<reference evidence="1 2" key="1">
    <citation type="submission" date="2014-06" db="EMBL/GenBank/DDBJ databases">
        <authorList>
            <person name="Ju J."/>
            <person name="Zhang J."/>
        </authorList>
    </citation>
    <scope>NUCLEOTIDE SEQUENCE [LARGE SCALE GENOMIC DNA]</scope>
    <source>
        <strain evidence="1">DmW_045</strain>
    </source>
</reference>
<dbReference type="RefSeq" id="WP_143216923.1">
    <property type="nucleotide sequence ID" value="NZ_JOMO01000073.1"/>
</dbReference>
<accession>A0A251ZY32</accession>
<protein>
    <submittedName>
        <fullName evidence="1">Uncharacterized protein</fullName>
    </submittedName>
</protein>
<proteinExistence type="predicted"/>
<dbReference type="Gene3D" id="3.40.50.720">
    <property type="entry name" value="NAD(P)-binding Rossmann-like Domain"/>
    <property type="match status" value="1"/>
</dbReference>
<dbReference type="Proteomes" id="UP000194639">
    <property type="component" value="Unassembled WGS sequence"/>
</dbReference>
<dbReference type="AlphaFoldDB" id="A0A251ZY32"/>
<sequence>MTNDLLPTQDLPKRLSRRNIKIDAGLLPHNMNDPNLLQQEELRLSNLHEHRFFQEKQRVIIIGGFPDGEKIAEKLALEPDLYDVIGIFDDRINRLQNIHHAVPILGNINDMIAFCRHELPDMIIIAIFDASRERLRTIIRKTIVLPANIYLAMDVKSIIKNYTKILSEEETDITLLSLSKIPLHGIKYFQKYLEDKILS</sequence>
<dbReference type="Pfam" id="PF13727">
    <property type="entry name" value="CoA_binding_3"/>
    <property type="match status" value="1"/>
</dbReference>